<dbReference type="NCBIfam" id="TIGR03426">
    <property type="entry name" value="shape_MreD"/>
    <property type="match status" value="1"/>
</dbReference>
<accession>A0A4Z0LXJ5</accession>
<feature type="transmembrane region" description="Helical" evidence="9">
    <location>
        <begin position="39"/>
        <end position="66"/>
    </location>
</feature>
<reference evidence="10 11" key="1">
    <citation type="submission" date="2019-04" db="EMBL/GenBank/DDBJ databases">
        <title>Taxonomy of novel Haliea sp. from mangrove soil of West Coast of India.</title>
        <authorList>
            <person name="Verma A."/>
            <person name="Kumar P."/>
            <person name="Krishnamurthi S."/>
        </authorList>
    </citation>
    <scope>NUCLEOTIDE SEQUENCE [LARGE SCALE GENOMIC DNA]</scope>
    <source>
        <strain evidence="10 11">SAOS-164</strain>
    </source>
</reference>
<feature type="transmembrane region" description="Helical" evidence="9">
    <location>
        <begin position="104"/>
        <end position="122"/>
    </location>
</feature>
<sequence>MDDQRAHAYWVILASFFFALVLALIPLPRWLLQARPEWVALVLIYWSMALPHRVGLATALCLGVIVDVLEGALLGQNAMALVVLALLSLMLYQRIRVFNLWQQAGVIFVLIGIHQMVCQWVQKLEGLGARSLVFLLPALTSALLWPLILHSLRRVRRAYRVS</sequence>
<gene>
    <name evidence="10" type="primary">mreD</name>
    <name evidence="10" type="ORF">E4634_15575</name>
</gene>
<comment type="function">
    <text evidence="8">Involved in formation of the rod shape of the cell. May also contribute to regulation of formation of penicillin-binding proteins.</text>
</comment>
<dbReference type="InterPro" id="IPR026034">
    <property type="entry name" value="MreD_proteobac"/>
</dbReference>
<keyword evidence="4 9" id="KW-0812">Transmembrane</keyword>
<dbReference type="PANTHER" id="PTHR37484:SF1">
    <property type="entry name" value="ROD SHAPE-DETERMINING PROTEIN MRED"/>
    <property type="match status" value="1"/>
</dbReference>
<dbReference type="Proteomes" id="UP000298050">
    <property type="component" value="Unassembled WGS sequence"/>
</dbReference>
<dbReference type="PIRSF" id="PIRSF018472">
    <property type="entry name" value="MreD_proteobac"/>
    <property type="match status" value="1"/>
</dbReference>
<keyword evidence="7 8" id="KW-0472">Membrane</keyword>
<comment type="similarity">
    <text evidence="2 8">Belongs to the MreD family.</text>
</comment>
<evidence type="ECO:0000256" key="7">
    <source>
        <dbReference type="ARBA" id="ARBA00023136"/>
    </source>
</evidence>
<evidence type="ECO:0000256" key="8">
    <source>
        <dbReference type="PIRNR" id="PIRNR018472"/>
    </source>
</evidence>
<evidence type="ECO:0000256" key="5">
    <source>
        <dbReference type="ARBA" id="ARBA00022960"/>
    </source>
</evidence>
<keyword evidence="3 8" id="KW-1003">Cell membrane</keyword>
<evidence type="ECO:0000313" key="10">
    <source>
        <dbReference type="EMBL" id="TGD72093.1"/>
    </source>
</evidence>
<evidence type="ECO:0000313" key="11">
    <source>
        <dbReference type="Proteomes" id="UP000298050"/>
    </source>
</evidence>
<dbReference type="InterPro" id="IPR007227">
    <property type="entry name" value="Cell_shape_determining_MreD"/>
</dbReference>
<name>A0A4Z0LXJ5_9GAMM</name>
<comment type="caution">
    <text evidence="10">The sequence shown here is derived from an EMBL/GenBank/DDBJ whole genome shotgun (WGS) entry which is preliminary data.</text>
</comment>
<protein>
    <recommendedName>
        <fullName evidence="8">Rod shape-determining protein MreD</fullName>
    </recommendedName>
</protein>
<keyword evidence="8" id="KW-0997">Cell inner membrane</keyword>
<evidence type="ECO:0000256" key="1">
    <source>
        <dbReference type="ARBA" id="ARBA00004651"/>
    </source>
</evidence>
<feature type="transmembrane region" description="Helical" evidence="9">
    <location>
        <begin position="134"/>
        <end position="152"/>
    </location>
</feature>
<evidence type="ECO:0000256" key="9">
    <source>
        <dbReference type="SAM" id="Phobius"/>
    </source>
</evidence>
<evidence type="ECO:0000256" key="4">
    <source>
        <dbReference type="ARBA" id="ARBA00022692"/>
    </source>
</evidence>
<feature type="transmembrane region" description="Helical" evidence="9">
    <location>
        <begin position="72"/>
        <end position="92"/>
    </location>
</feature>
<dbReference type="Pfam" id="PF04093">
    <property type="entry name" value="MreD"/>
    <property type="match status" value="1"/>
</dbReference>
<dbReference type="AlphaFoldDB" id="A0A4Z0LXJ5"/>
<dbReference type="GO" id="GO:0005886">
    <property type="term" value="C:plasma membrane"/>
    <property type="evidence" value="ECO:0007669"/>
    <property type="project" value="UniProtKB-SubCell"/>
</dbReference>
<evidence type="ECO:0000256" key="6">
    <source>
        <dbReference type="ARBA" id="ARBA00022989"/>
    </source>
</evidence>
<comment type="subcellular location">
    <subcellularLocation>
        <location evidence="8">Cell inner membrane</location>
    </subcellularLocation>
    <subcellularLocation>
        <location evidence="1">Cell membrane</location>
        <topology evidence="1">Multi-pass membrane protein</topology>
    </subcellularLocation>
</comment>
<dbReference type="RefSeq" id="WP_135445559.1">
    <property type="nucleotide sequence ID" value="NZ_SRLE01000011.1"/>
</dbReference>
<keyword evidence="11" id="KW-1185">Reference proteome</keyword>
<evidence type="ECO:0000256" key="2">
    <source>
        <dbReference type="ARBA" id="ARBA00007776"/>
    </source>
</evidence>
<dbReference type="EMBL" id="SRLE01000011">
    <property type="protein sequence ID" value="TGD72093.1"/>
    <property type="molecule type" value="Genomic_DNA"/>
</dbReference>
<evidence type="ECO:0000256" key="3">
    <source>
        <dbReference type="ARBA" id="ARBA00022475"/>
    </source>
</evidence>
<keyword evidence="5 8" id="KW-0133">Cell shape</keyword>
<organism evidence="10 11">
    <name type="scientific">Mangrovimicrobium sediminis</name>
    <dbReference type="NCBI Taxonomy" id="2562682"/>
    <lineage>
        <taxon>Bacteria</taxon>
        <taxon>Pseudomonadati</taxon>
        <taxon>Pseudomonadota</taxon>
        <taxon>Gammaproteobacteria</taxon>
        <taxon>Cellvibrionales</taxon>
        <taxon>Halieaceae</taxon>
        <taxon>Mangrovimicrobium</taxon>
    </lineage>
</organism>
<feature type="transmembrane region" description="Helical" evidence="9">
    <location>
        <begin position="6"/>
        <end position="27"/>
    </location>
</feature>
<dbReference type="PANTHER" id="PTHR37484">
    <property type="entry name" value="ROD SHAPE-DETERMINING PROTEIN MRED"/>
    <property type="match status" value="1"/>
</dbReference>
<keyword evidence="6 9" id="KW-1133">Transmembrane helix</keyword>
<dbReference type="GO" id="GO:0008360">
    <property type="term" value="P:regulation of cell shape"/>
    <property type="evidence" value="ECO:0007669"/>
    <property type="project" value="UniProtKB-UniRule"/>
</dbReference>
<proteinExistence type="inferred from homology"/>
<dbReference type="OrthoDB" id="6647425at2"/>